<accession>A0AAN7IC06</accession>
<evidence type="ECO:0000313" key="1">
    <source>
        <dbReference type="EMBL" id="KAK4564516.1"/>
    </source>
</evidence>
<proteinExistence type="predicted"/>
<keyword evidence="2" id="KW-1185">Reference proteome</keyword>
<gene>
    <name evidence="1" type="ORF">RGQ29_006548</name>
</gene>
<protein>
    <submittedName>
        <fullName evidence="1">Uncharacterized protein</fullName>
    </submittedName>
</protein>
<dbReference type="Proteomes" id="UP001324115">
    <property type="component" value="Unassembled WGS sequence"/>
</dbReference>
<dbReference type="EMBL" id="JAXUIC010000011">
    <property type="protein sequence ID" value="KAK4564516.1"/>
    <property type="molecule type" value="Genomic_DNA"/>
</dbReference>
<reference evidence="1 2" key="1">
    <citation type="journal article" date="2023" name="G3 (Bethesda)">
        <title>A haplotype-resolved chromosome-scale genome for Quercus rubra L. provides insights into the genetics of adaptive traits for red oak species.</title>
        <authorList>
            <person name="Kapoor B."/>
            <person name="Jenkins J."/>
            <person name="Schmutz J."/>
            <person name="Zhebentyayeva T."/>
            <person name="Kuelheim C."/>
            <person name="Coggeshall M."/>
            <person name="Heim C."/>
            <person name="Lasky J.R."/>
            <person name="Leites L."/>
            <person name="Islam-Faridi N."/>
            <person name="Romero-Severson J."/>
            <person name="DeLeo V.L."/>
            <person name="Lucas S.M."/>
            <person name="Lazic D."/>
            <person name="Gailing O."/>
            <person name="Carlson J."/>
            <person name="Staton M."/>
        </authorList>
    </citation>
    <scope>NUCLEOTIDE SEQUENCE [LARGE SCALE GENOMIC DNA]</scope>
    <source>
        <strain evidence="1">Pseudo-F2</strain>
    </source>
</reference>
<comment type="caution">
    <text evidence="1">The sequence shown here is derived from an EMBL/GenBank/DDBJ whole genome shotgun (WGS) entry which is preliminary data.</text>
</comment>
<dbReference type="AlphaFoldDB" id="A0AAN7IC06"/>
<evidence type="ECO:0000313" key="2">
    <source>
        <dbReference type="Proteomes" id="UP001324115"/>
    </source>
</evidence>
<sequence length="95" mass="10561">MEKSIVRKTTCGHWMEIQVAPKQEQIEKHDVIENAVVSPLQGLASLPSIIFQSSIKVTNIEEAIEEASFLVDEFPEQDISVCQLKIKGMACTSLC</sequence>
<name>A0AAN7IC06_QUERU</name>
<organism evidence="1 2">
    <name type="scientific">Quercus rubra</name>
    <name type="common">Northern red oak</name>
    <name type="synonym">Quercus borealis</name>
    <dbReference type="NCBI Taxonomy" id="3512"/>
    <lineage>
        <taxon>Eukaryota</taxon>
        <taxon>Viridiplantae</taxon>
        <taxon>Streptophyta</taxon>
        <taxon>Embryophyta</taxon>
        <taxon>Tracheophyta</taxon>
        <taxon>Spermatophyta</taxon>
        <taxon>Magnoliopsida</taxon>
        <taxon>eudicotyledons</taxon>
        <taxon>Gunneridae</taxon>
        <taxon>Pentapetalae</taxon>
        <taxon>rosids</taxon>
        <taxon>fabids</taxon>
        <taxon>Fagales</taxon>
        <taxon>Fagaceae</taxon>
        <taxon>Quercus</taxon>
    </lineage>
</organism>